<feature type="transmembrane region" description="Helical" evidence="13">
    <location>
        <begin position="287"/>
        <end position="306"/>
    </location>
</feature>
<name>A0AA39H9X4_9BILA</name>
<reference evidence="15" key="1">
    <citation type="submission" date="2023-06" db="EMBL/GenBank/DDBJ databases">
        <title>Genomic analysis of the entomopathogenic nematode Steinernema hermaphroditum.</title>
        <authorList>
            <person name="Schwarz E.M."/>
            <person name="Heppert J.K."/>
            <person name="Baniya A."/>
            <person name="Schwartz H.T."/>
            <person name="Tan C.-H."/>
            <person name="Antoshechkin I."/>
            <person name="Sternberg P.W."/>
            <person name="Goodrich-Blair H."/>
            <person name="Dillman A.R."/>
        </authorList>
    </citation>
    <scope>NUCLEOTIDE SEQUENCE</scope>
    <source>
        <strain evidence="15">PS9179</strain>
        <tissue evidence="15">Whole animal</tissue>
    </source>
</reference>
<evidence type="ECO:0000256" key="9">
    <source>
        <dbReference type="ARBA" id="ARBA00023136"/>
    </source>
</evidence>
<dbReference type="InterPro" id="IPR030659">
    <property type="entry name" value="SecY_CS"/>
</dbReference>
<keyword evidence="4 10" id="KW-0812">Transmembrane</keyword>
<gene>
    <name evidence="15" type="ORF">QR680_015334</name>
</gene>
<evidence type="ECO:0000256" key="7">
    <source>
        <dbReference type="ARBA" id="ARBA00022989"/>
    </source>
</evidence>
<dbReference type="FunFam" id="1.10.3370.10:FF:000002">
    <property type="entry name" value="Transport Sec61 subunit alpha isoform 2"/>
    <property type="match status" value="1"/>
</dbReference>
<keyword evidence="5" id="KW-0256">Endoplasmic reticulum</keyword>
<evidence type="ECO:0000256" key="2">
    <source>
        <dbReference type="ARBA" id="ARBA00005751"/>
    </source>
</evidence>
<dbReference type="InterPro" id="IPR023201">
    <property type="entry name" value="SecY_dom_sf"/>
</dbReference>
<evidence type="ECO:0000256" key="11">
    <source>
        <dbReference type="RuleBase" id="RU004349"/>
    </source>
</evidence>
<protein>
    <recommendedName>
        <fullName evidence="14">Translocon Sec61/SecY plug domain-containing protein</fullName>
    </recommendedName>
</protein>
<keyword evidence="7 13" id="KW-1133">Transmembrane helix</keyword>
<feature type="region of interest" description="Disordered" evidence="12">
    <location>
        <begin position="49"/>
        <end position="77"/>
    </location>
</feature>
<sequence length="643" mass="70579">MTILAKTVINVTNVNEYFETDRRRYRLSFCLQKISDHVRSSEGDFGAGIAGVTNRSTTAPRRRADDTPKEAGGAPCSGNTGKCCDPWKATQILDYFSPTTFFVVAYGVAMSFDKASQEASAKYLHDGFGITNSKISIWSGIYQTIYRDEVSDSYDEDLDYDSRAVTQSTMGIKFLNIVKPFCCLLPEVSKPERRIQFREKVLWTAATLFVFLVCCQVPLFGIMSTESADPLYWLRVILASNRGTLMELGISPIVTSGMIMQLLAGAKIIEAGNSPKERALFNGAQKLFGMLITIGQAVVYVSSGMYGDPSEMGAGICLLIVIQLVFAGLIVLLLDELLQKGYGLGSGISLFIATNVCETIVWKAFSPTTINSGRGTEFEGAVIALFHLLLTRSDKMRALREAFYRRNLPNMVNLLATVLVFAVVIYFQGFRIDLPVKSTRFRGQYSSYPIKLFYTSNMPIILQSALVSNLFLISQMLASNFGGNILVNILGTWSDASGGYRSYPTGGICYYLAPPDSFGQLLADPIHCFLYITFMLGSCAFFSKAWVDVSGSSAKDVAKQLKEQQMIMSGHREKSMIHELNRYIPTAAAFGGLCIGALSITADLMGAIGSGTGILLAVTIIYQYFEIFVKEQQGVGGLTGMFF</sequence>
<evidence type="ECO:0000256" key="6">
    <source>
        <dbReference type="ARBA" id="ARBA00022927"/>
    </source>
</evidence>
<evidence type="ECO:0000256" key="5">
    <source>
        <dbReference type="ARBA" id="ARBA00022824"/>
    </source>
</evidence>
<keyword evidence="6 10" id="KW-0653">Protein transport</keyword>
<dbReference type="InterPro" id="IPR002208">
    <property type="entry name" value="SecY/SEC61-alpha"/>
</dbReference>
<dbReference type="GO" id="GO:0015031">
    <property type="term" value="P:protein transport"/>
    <property type="evidence" value="ECO:0007669"/>
    <property type="project" value="UniProtKB-KW"/>
</dbReference>
<feature type="transmembrane region" description="Helical" evidence="13">
    <location>
        <begin position="312"/>
        <end position="334"/>
    </location>
</feature>
<proteinExistence type="inferred from homology"/>
<dbReference type="PROSITE" id="PS00756">
    <property type="entry name" value="SECY_2"/>
    <property type="match status" value="1"/>
</dbReference>
<evidence type="ECO:0000256" key="12">
    <source>
        <dbReference type="SAM" id="MobiDB-lite"/>
    </source>
</evidence>
<evidence type="ECO:0000259" key="14">
    <source>
        <dbReference type="Pfam" id="PF10559"/>
    </source>
</evidence>
<dbReference type="Gene3D" id="1.10.3370.10">
    <property type="entry name" value="SecY subunit domain"/>
    <property type="match status" value="1"/>
</dbReference>
<comment type="similarity">
    <text evidence="2 11">Belongs to the SecY/SEC61-alpha family.</text>
</comment>
<keyword evidence="16" id="KW-1185">Reference proteome</keyword>
<dbReference type="PANTHER" id="PTHR10906">
    <property type="entry name" value="SECY/SEC61-ALPHA FAMILY MEMBER"/>
    <property type="match status" value="1"/>
</dbReference>
<accession>A0AA39H9X4</accession>
<feature type="transmembrane region" description="Helical" evidence="13">
    <location>
        <begin position="341"/>
        <end position="362"/>
    </location>
</feature>
<comment type="caution">
    <text evidence="15">The sequence shown here is derived from an EMBL/GenBank/DDBJ whole genome shotgun (WGS) entry which is preliminary data.</text>
</comment>
<comment type="subcellular location">
    <subcellularLocation>
        <location evidence="1">Endoplasmic reticulum membrane</location>
        <topology evidence="1">Multi-pass membrane protein</topology>
    </subcellularLocation>
    <subcellularLocation>
        <location evidence="10">Membrane</location>
        <topology evidence="10">Multi-pass membrane protein</topology>
    </subcellularLocation>
</comment>
<evidence type="ECO:0000256" key="13">
    <source>
        <dbReference type="SAM" id="Phobius"/>
    </source>
</evidence>
<evidence type="ECO:0000313" key="15">
    <source>
        <dbReference type="EMBL" id="KAK0400587.1"/>
    </source>
</evidence>
<evidence type="ECO:0000256" key="4">
    <source>
        <dbReference type="ARBA" id="ARBA00022692"/>
    </source>
</evidence>
<dbReference type="AlphaFoldDB" id="A0AA39H9X4"/>
<dbReference type="Pfam" id="PF10559">
    <property type="entry name" value="Plug_translocon"/>
    <property type="match status" value="1"/>
</dbReference>
<feature type="transmembrane region" description="Helical" evidence="13">
    <location>
        <begin position="374"/>
        <end position="391"/>
    </location>
</feature>
<dbReference type="PROSITE" id="PS00755">
    <property type="entry name" value="SECY_1"/>
    <property type="match status" value="1"/>
</dbReference>
<dbReference type="NCBIfam" id="TIGR00967">
    <property type="entry name" value="3a0501s007"/>
    <property type="match status" value="1"/>
</dbReference>
<dbReference type="SUPFAM" id="SSF103491">
    <property type="entry name" value="Preprotein translocase SecY subunit"/>
    <property type="match status" value="1"/>
</dbReference>
<evidence type="ECO:0000256" key="8">
    <source>
        <dbReference type="ARBA" id="ARBA00023010"/>
    </source>
</evidence>
<feature type="transmembrane region" description="Helical" evidence="13">
    <location>
        <begin position="243"/>
        <end position="266"/>
    </location>
</feature>
<evidence type="ECO:0000256" key="3">
    <source>
        <dbReference type="ARBA" id="ARBA00022448"/>
    </source>
</evidence>
<feature type="transmembrane region" description="Helical" evidence="13">
    <location>
        <begin position="412"/>
        <end position="432"/>
    </location>
</feature>
<keyword evidence="8 10" id="KW-0811">Translocation</keyword>
<dbReference type="GO" id="GO:0005789">
    <property type="term" value="C:endoplasmic reticulum membrane"/>
    <property type="evidence" value="ECO:0007669"/>
    <property type="project" value="UniProtKB-SubCell"/>
</dbReference>
<evidence type="ECO:0000256" key="1">
    <source>
        <dbReference type="ARBA" id="ARBA00004477"/>
    </source>
</evidence>
<feature type="transmembrane region" description="Helical" evidence="13">
    <location>
        <begin position="452"/>
        <end position="472"/>
    </location>
</feature>
<dbReference type="NCBIfam" id="NF006341">
    <property type="entry name" value="PRK08568.1-5"/>
    <property type="match status" value="1"/>
</dbReference>
<feature type="transmembrane region" description="Helical" evidence="13">
    <location>
        <begin position="201"/>
        <end position="223"/>
    </location>
</feature>
<keyword evidence="9 13" id="KW-0472">Membrane</keyword>
<dbReference type="Pfam" id="PF00344">
    <property type="entry name" value="SecY"/>
    <property type="match status" value="1"/>
</dbReference>
<evidence type="ECO:0000313" key="16">
    <source>
        <dbReference type="Proteomes" id="UP001175271"/>
    </source>
</evidence>
<feature type="transmembrane region" description="Helical" evidence="13">
    <location>
        <begin position="604"/>
        <end position="625"/>
    </location>
</feature>
<evidence type="ECO:0000256" key="10">
    <source>
        <dbReference type="RuleBase" id="RU003484"/>
    </source>
</evidence>
<dbReference type="Proteomes" id="UP001175271">
    <property type="component" value="Unassembled WGS sequence"/>
</dbReference>
<feature type="transmembrane region" description="Helical" evidence="13">
    <location>
        <begin position="580"/>
        <end position="598"/>
    </location>
</feature>
<organism evidence="15 16">
    <name type="scientific">Steinernema hermaphroditum</name>
    <dbReference type="NCBI Taxonomy" id="289476"/>
    <lineage>
        <taxon>Eukaryota</taxon>
        <taxon>Metazoa</taxon>
        <taxon>Ecdysozoa</taxon>
        <taxon>Nematoda</taxon>
        <taxon>Chromadorea</taxon>
        <taxon>Rhabditida</taxon>
        <taxon>Tylenchina</taxon>
        <taxon>Panagrolaimomorpha</taxon>
        <taxon>Strongyloidoidea</taxon>
        <taxon>Steinernematidae</taxon>
        <taxon>Steinernema</taxon>
    </lineage>
</organism>
<feature type="domain" description="Translocon Sec61/SecY plug" evidence="14">
    <location>
        <begin position="209"/>
        <end position="243"/>
    </location>
</feature>
<dbReference type="EMBL" id="JAUCMV010000004">
    <property type="protein sequence ID" value="KAK0400587.1"/>
    <property type="molecule type" value="Genomic_DNA"/>
</dbReference>
<dbReference type="InterPro" id="IPR019561">
    <property type="entry name" value="Translocon_Sec61/SecY_plug_dom"/>
</dbReference>
<keyword evidence="3 10" id="KW-0813">Transport</keyword>